<feature type="transmembrane region" description="Helical" evidence="5">
    <location>
        <begin position="118"/>
        <end position="138"/>
    </location>
</feature>
<accession>A0A9W7FJG3</accession>
<keyword evidence="2 5" id="KW-0812">Transmembrane</keyword>
<sequence>MEHLSFNPRNLIVFALSITVIAFSICYDMSIRENWMKPPEFFLSGAINYMPASSIGAFGLILGIACIPPVMLVRYVQVEESAPGLRVNKISLYSSWIASFGAFIVACFQARSNIHVHLFGAGVFFTFSLFVVLSQIYIDRVTKDRIPHGIGTNLRLGIAFISVGSLVTLAIQGLMVLVEYKGDVSKGTPEGLKLPMSVMELTFFATCLVVYASMIPDFGDRRLRLTVVKLSDEELDEGEAMKPIV</sequence>
<dbReference type="Proteomes" id="UP001165122">
    <property type="component" value="Unassembled WGS sequence"/>
</dbReference>
<dbReference type="PANTHER" id="PTHR21324">
    <property type="entry name" value="FASTING-INDUCIBLE INTEGRAL MEMBRANE PROTEIN TM6P1-RELATED"/>
    <property type="match status" value="1"/>
</dbReference>
<proteinExistence type="predicted"/>
<feature type="transmembrane region" description="Helical" evidence="5">
    <location>
        <begin position="12"/>
        <end position="31"/>
    </location>
</feature>
<keyword evidence="4 5" id="KW-0472">Membrane</keyword>
<evidence type="ECO:0000256" key="5">
    <source>
        <dbReference type="SAM" id="Phobius"/>
    </source>
</evidence>
<dbReference type="PANTHER" id="PTHR21324:SF2">
    <property type="entry name" value="EG:22E5.9 PROTEIN"/>
    <property type="match status" value="1"/>
</dbReference>
<dbReference type="GO" id="GO:0012505">
    <property type="term" value="C:endomembrane system"/>
    <property type="evidence" value="ECO:0007669"/>
    <property type="project" value="UniProtKB-SubCell"/>
</dbReference>
<feature type="transmembrane region" description="Helical" evidence="5">
    <location>
        <begin position="51"/>
        <end position="73"/>
    </location>
</feature>
<evidence type="ECO:0000256" key="2">
    <source>
        <dbReference type="ARBA" id="ARBA00022692"/>
    </source>
</evidence>
<feature type="transmembrane region" description="Helical" evidence="5">
    <location>
        <begin position="158"/>
        <end position="178"/>
    </location>
</feature>
<gene>
    <name evidence="7" type="ORF">TrLO_g8551</name>
</gene>
<evidence type="ECO:0000256" key="1">
    <source>
        <dbReference type="ARBA" id="ARBA00004127"/>
    </source>
</evidence>
<evidence type="ECO:0000313" key="8">
    <source>
        <dbReference type="Proteomes" id="UP001165122"/>
    </source>
</evidence>
<organism evidence="7 8">
    <name type="scientific">Triparma laevis f. longispina</name>
    <dbReference type="NCBI Taxonomy" id="1714387"/>
    <lineage>
        <taxon>Eukaryota</taxon>
        <taxon>Sar</taxon>
        <taxon>Stramenopiles</taxon>
        <taxon>Ochrophyta</taxon>
        <taxon>Bolidophyceae</taxon>
        <taxon>Parmales</taxon>
        <taxon>Triparmaceae</taxon>
        <taxon>Triparma</taxon>
    </lineage>
</organism>
<evidence type="ECO:0000259" key="6">
    <source>
        <dbReference type="Pfam" id="PF10277"/>
    </source>
</evidence>
<dbReference type="InterPro" id="IPR050911">
    <property type="entry name" value="DRAM/TMEM150_Autophagy_Mod"/>
</dbReference>
<dbReference type="EMBL" id="BRXW01000196">
    <property type="protein sequence ID" value="GMI13614.1"/>
    <property type="molecule type" value="Genomic_DNA"/>
</dbReference>
<dbReference type="OrthoDB" id="191706at2759"/>
<keyword evidence="3 5" id="KW-1133">Transmembrane helix</keyword>
<protein>
    <recommendedName>
        <fullName evidence="6">CWH43-like N-terminal domain-containing protein</fullName>
    </recommendedName>
</protein>
<feature type="transmembrane region" description="Helical" evidence="5">
    <location>
        <begin position="198"/>
        <end position="215"/>
    </location>
</feature>
<keyword evidence="8" id="KW-1185">Reference proteome</keyword>
<evidence type="ECO:0000313" key="7">
    <source>
        <dbReference type="EMBL" id="GMI13614.1"/>
    </source>
</evidence>
<feature type="domain" description="CWH43-like N-terminal" evidence="6">
    <location>
        <begin position="11"/>
        <end position="218"/>
    </location>
</feature>
<comment type="subcellular location">
    <subcellularLocation>
        <location evidence="1">Endomembrane system</location>
        <topology evidence="1">Multi-pass membrane protein</topology>
    </subcellularLocation>
</comment>
<feature type="transmembrane region" description="Helical" evidence="5">
    <location>
        <begin position="93"/>
        <end position="112"/>
    </location>
</feature>
<evidence type="ECO:0000256" key="4">
    <source>
        <dbReference type="ARBA" id="ARBA00023136"/>
    </source>
</evidence>
<comment type="caution">
    <text evidence="7">The sequence shown here is derived from an EMBL/GenBank/DDBJ whole genome shotgun (WGS) entry which is preliminary data.</text>
</comment>
<evidence type="ECO:0000256" key="3">
    <source>
        <dbReference type="ARBA" id="ARBA00022989"/>
    </source>
</evidence>
<dbReference type="Pfam" id="PF10277">
    <property type="entry name" value="Frag1"/>
    <property type="match status" value="1"/>
</dbReference>
<reference evidence="8" key="1">
    <citation type="journal article" date="2023" name="Commun. Biol.">
        <title>Genome analysis of Parmales, the sister group of diatoms, reveals the evolutionary specialization of diatoms from phago-mixotrophs to photoautotrophs.</title>
        <authorList>
            <person name="Ban H."/>
            <person name="Sato S."/>
            <person name="Yoshikawa S."/>
            <person name="Yamada K."/>
            <person name="Nakamura Y."/>
            <person name="Ichinomiya M."/>
            <person name="Sato N."/>
            <person name="Blanc-Mathieu R."/>
            <person name="Endo H."/>
            <person name="Kuwata A."/>
            <person name="Ogata H."/>
        </authorList>
    </citation>
    <scope>NUCLEOTIDE SEQUENCE [LARGE SCALE GENOMIC DNA]</scope>
    <source>
        <strain evidence="8">NIES 3700</strain>
    </source>
</reference>
<name>A0A9W7FJG3_9STRA</name>
<dbReference type="AlphaFoldDB" id="A0A9W7FJG3"/>
<dbReference type="InterPro" id="IPR019402">
    <property type="entry name" value="CWH43_N"/>
</dbReference>